<organism evidence="4 5">
    <name type="scientific">Urinicoccus massiliensis</name>
    <dbReference type="NCBI Taxonomy" id="1723382"/>
    <lineage>
        <taxon>Bacteria</taxon>
        <taxon>Bacillati</taxon>
        <taxon>Bacillota</taxon>
        <taxon>Tissierellia</taxon>
        <taxon>Tissierellales</taxon>
        <taxon>Peptoniphilaceae</taxon>
        <taxon>Urinicoccus</taxon>
    </lineage>
</organism>
<keyword evidence="2" id="KW-1283">Bacterial microcompartment</keyword>
<accession>A0A8H2M7D3</accession>
<dbReference type="InterPro" id="IPR009307">
    <property type="entry name" value="EutS/PduU/CutR"/>
</dbReference>
<dbReference type="SUPFAM" id="SSF143414">
    <property type="entry name" value="CcmK-like"/>
    <property type="match status" value="1"/>
</dbReference>
<dbReference type="AlphaFoldDB" id="A0A8H2M7D3"/>
<name>A0A8H2M7D3_9FIRM</name>
<dbReference type="InterPro" id="IPR037233">
    <property type="entry name" value="CcmK-like_sf"/>
</dbReference>
<evidence type="ECO:0000313" key="5">
    <source>
        <dbReference type="Proteomes" id="UP000377798"/>
    </source>
</evidence>
<evidence type="ECO:0000313" key="4">
    <source>
        <dbReference type="EMBL" id="VFB16492.1"/>
    </source>
</evidence>
<dbReference type="Proteomes" id="UP000377798">
    <property type="component" value="Unassembled WGS sequence"/>
</dbReference>
<dbReference type="InterPro" id="IPR000249">
    <property type="entry name" value="BMC_dom"/>
</dbReference>
<sequence>MKKLKRTIQEGVPAKQITMLHLIASPDPVLYQKVLIDPKRALGIINMSPWEGAIIAADLADKAAPIEIKLVDRFKGVVFIQGDRDSVYTALDRVRRVFDSDYGYTVPSVTES</sequence>
<keyword evidence="5" id="KW-1185">Reference proteome</keyword>
<evidence type="ECO:0000256" key="2">
    <source>
        <dbReference type="ARBA" id="ARBA00024446"/>
    </source>
</evidence>
<dbReference type="SMART" id="SM00877">
    <property type="entry name" value="BMC"/>
    <property type="match status" value="1"/>
</dbReference>
<dbReference type="PANTHER" id="PTHR40449:SF2">
    <property type="entry name" value="BACTERIAL MICROCOMPARTMENT SHELL PROTEIN EUTS"/>
    <property type="match status" value="1"/>
</dbReference>
<evidence type="ECO:0000259" key="3">
    <source>
        <dbReference type="SMART" id="SM00877"/>
    </source>
</evidence>
<dbReference type="GO" id="GO:0031469">
    <property type="term" value="C:bacterial microcompartment"/>
    <property type="evidence" value="ECO:0007669"/>
    <property type="project" value="UniProtKB-SubCell"/>
</dbReference>
<proteinExistence type="predicted"/>
<reference evidence="4 5" key="1">
    <citation type="submission" date="2019-02" db="EMBL/GenBank/DDBJ databases">
        <authorList>
            <consortium name="Pathogen Informatics"/>
        </authorList>
    </citation>
    <scope>NUCLEOTIDE SEQUENCE [LARGE SCALE GENOMIC DNA]</scope>
    <source>
        <strain evidence="4 5">3012STDY7089603</strain>
    </source>
</reference>
<dbReference type="PANTHER" id="PTHR40449">
    <property type="entry name" value="ETHANOLAMINE UTILIZATION PROTEIN EUTS"/>
    <property type="match status" value="1"/>
</dbReference>
<dbReference type="Gene3D" id="3.30.70.1710">
    <property type="match status" value="1"/>
</dbReference>
<protein>
    <submittedName>
        <fullName evidence="4">Propanediol utilization protein PduU</fullName>
    </submittedName>
</protein>
<gene>
    <name evidence="4" type="primary">pduU_1</name>
    <name evidence="4" type="ORF">NCTC13150_01041</name>
</gene>
<evidence type="ECO:0000256" key="1">
    <source>
        <dbReference type="ARBA" id="ARBA00024322"/>
    </source>
</evidence>
<dbReference type="RefSeq" id="WP_131749101.1">
    <property type="nucleotide sequence ID" value="NZ_CAACYI010000001.1"/>
</dbReference>
<feature type="domain" description="Bacterial microcompartment" evidence="3">
    <location>
        <begin position="40"/>
        <end position="109"/>
    </location>
</feature>
<dbReference type="Pfam" id="PF00936">
    <property type="entry name" value="BMC"/>
    <property type="match status" value="1"/>
</dbReference>
<dbReference type="EMBL" id="CAACYI010000001">
    <property type="protein sequence ID" value="VFB16492.1"/>
    <property type="molecule type" value="Genomic_DNA"/>
</dbReference>
<comment type="caution">
    <text evidence="4">The sequence shown here is derived from an EMBL/GenBank/DDBJ whole genome shotgun (WGS) entry which is preliminary data.</text>
</comment>
<comment type="subcellular location">
    <subcellularLocation>
        <location evidence="1">Bacterial microcompartment</location>
    </subcellularLocation>
</comment>